<reference evidence="1" key="2">
    <citation type="journal article" date="2015" name="Genome Biol. Evol.">
        <title>Complete Genome Sequence and Transcriptomic Analysis of the Novel Pathogen Elizabethkingia anophelis in Response to Oxidative Stress.</title>
        <authorList>
            <person name="Li Y."/>
            <person name="Liu Y."/>
            <person name="Chew S.C."/>
            <person name="Tay M."/>
            <person name="Salido M.M."/>
            <person name="Teo J."/>
            <person name="Lauro F.M."/>
            <person name="Givskov M."/>
            <person name="Yang L."/>
        </authorList>
    </citation>
    <scope>NUCLEOTIDE SEQUENCE</scope>
    <source>
        <strain evidence="1">NUHP1</strain>
    </source>
</reference>
<evidence type="ECO:0008006" key="3">
    <source>
        <dbReference type="Google" id="ProtNLM"/>
    </source>
</evidence>
<dbReference type="Pfam" id="PF08889">
    <property type="entry name" value="WbqC"/>
    <property type="match status" value="1"/>
</dbReference>
<sequence length="202" mass="23871">MNNVLLPVFYLPPVQWFAEFLDENNNVVFEEWENFPKQTYRNRTEIYGANGKLALIIPTRHTGSRLYKETEISYAENWQKLHWKSIKTAYQSSPYFEFYEHQLEDIYSVQIKNLMEFNFRALNIILKILKTEKKFASTSAYEREPEATDFRDSFSAKKDTDSASKEYYQVFSDKLGYIPNLSIVDLLCNLGPESATYLKNFK</sequence>
<dbReference type="InterPro" id="IPR014985">
    <property type="entry name" value="WbqC"/>
</dbReference>
<proteinExistence type="predicted"/>
<dbReference type="RefSeq" id="WP_024565001.1">
    <property type="nucleotide sequence ID" value="NZ_CP007547.1"/>
</dbReference>
<name>A0A077EF73_9FLAO</name>
<dbReference type="eggNOG" id="COG0224">
    <property type="taxonomic scope" value="Bacteria"/>
</dbReference>
<organism evidence="1 2">
    <name type="scientific">Elizabethkingia anophelis NUHP1</name>
    <dbReference type="NCBI Taxonomy" id="1338011"/>
    <lineage>
        <taxon>Bacteria</taxon>
        <taxon>Pseudomonadati</taxon>
        <taxon>Bacteroidota</taxon>
        <taxon>Flavobacteriia</taxon>
        <taxon>Flavobacteriales</taxon>
        <taxon>Weeksellaceae</taxon>
        <taxon>Elizabethkingia</taxon>
    </lineage>
</organism>
<dbReference type="AlphaFoldDB" id="A0A077EF73"/>
<dbReference type="Proteomes" id="UP000028933">
    <property type="component" value="Chromosome"/>
</dbReference>
<dbReference type="EMBL" id="CP007547">
    <property type="protein sequence ID" value="AIL45218.1"/>
    <property type="molecule type" value="Genomic_DNA"/>
</dbReference>
<dbReference type="HOGENOM" id="CLU_079350_1_0_10"/>
<evidence type="ECO:0000313" key="1">
    <source>
        <dbReference type="EMBL" id="AIL45218.1"/>
    </source>
</evidence>
<dbReference type="KEGG" id="eao:BD94_1443"/>
<accession>A0A077EF73</accession>
<protein>
    <recommendedName>
        <fullName evidence="3">WbqC-like protein</fullName>
    </recommendedName>
</protein>
<reference evidence="1" key="1">
    <citation type="journal article" date="2013" name="Lancet">
        <title>First case of E anophelis outbreak in an intensive-care unit.</title>
        <authorList>
            <person name="Teo J."/>
            <person name="Tan S.Y."/>
            <person name="Tay M."/>
            <person name="Ding Y."/>
            <person name="Kjelleberg S."/>
            <person name="Givskov M."/>
            <person name="Lin R.T."/>
            <person name="Yang L."/>
        </authorList>
    </citation>
    <scope>NUCLEOTIDE SEQUENCE [LARGE SCALE GENOMIC DNA]</scope>
    <source>
        <strain evidence="1">NUHP1</strain>
    </source>
</reference>
<gene>
    <name evidence="1" type="ORF">BD94_1443</name>
</gene>
<evidence type="ECO:0000313" key="2">
    <source>
        <dbReference type="Proteomes" id="UP000028933"/>
    </source>
</evidence>
<dbReference type="STRING" id="1338011.BD94_1443"/>